<dbReference type="SUPFAM" id="SSF74853">
    <property type="entry name" value="Lamin A/C globular tail domain"/>
    <property type="match status" value="1"/>
</dbReference>
<gene>
    <name evidence="3" type="ORF">GCM10009751_18450</name>
</gene>
<evidence type="ECO:0000256" key="1">
    <source>
        <dbReference type="SAM" id="SignalP"/>
    </source>
</evidence>
<feature type="domain" description="LTD" evidence="2">
    <location>
        <begin position="37"/>
        <end position="156"/>
    </location>
</feature>
<dbReference type="PROSITE" id="PS51841">
    <property type="entry name" value="LTD"/>
    <property type="match status" value="1"/>
</dbReference>
<dbReference type="RefSeq" id="WP_344101857.1">
    <property type="nucleotide sequence ID" value="NZ_BAAANL010000003.1"/>
</dbReference>
<organism evidence="3 4">
    <name type="scientific">Myceligenerans crystallogenes</name>
    <dbReference type="NCBI Taxonomy" id="316335"/>
    <lineage>
        <taxon>Bacteria</taxon>
        <taxon>Bacillati</taxon>
        <taxon>Actinomycetota</taxon>
        <taxon>Actinomycetes</taxon>
        <taxon>Micrococcales</taxon>
        <taxon>Promicromonosporaceae</taxon>
        <taxon>Myceligenerans</taxon>
    </lineage>
</organism>
<reference evidence="3 4" key="1">
    <citation type="journal article" date="2019" name="Int. J. Syst. Evol. Microbiol.">
        <title>The Global Catalogue of Microorganisms (GCM) 10K type strain sequencing project: providing services to taxonomists for standard genome sequencing and annotation.</title>
        <authorList>
            <consortium name="The Broad Institute Genomics Platform"/>
            <consortium name="The Broad Institute Genome Sequencing Center for Infectious Disease"/>
            <person name="Wu L."/>
            <person name="Ma J."/>
        </authorList>
    </citation>
    <scope>NUCLEOTIDE SEQUENCE [LARGE SCALE GENOMIC DNA]</scope>
    <source>
        <strain evidence="3 4">JCM 14326</strain>
    </source>
</reference>
<proteinExistence type="predicted"/>
<dbReference type="InterPro" id="IPR036415">
    <property type="entry name" value="Lamin_tail_dom_sf"/>
</dbReference>
<evidence type="ECO:0000259" key="2">
    <source>
        <dbReference type="PROSITE" id="PS51841"/>
    </source>
</evidence>
<keyword evidence="1" id="KW-0732">Signal</keyword>
<dbReference type="Gene3D" id="2.60.40.1260">
    <property type="entry name" value="Lamin Tail domain"/>
    <property type="match status" value="1"/>
</dbReference>
<accession>A0ABN2NDA5</accession>
<keyword evidence="4" id="KW-1185">Reference proteome</keyword>
<protein>
    <recommendedName>
        <fullName evidence="2">LTD domain-containing protein</fullName>
    </recommendedName>
</protein>
<comment type="caution">
    <text evidence="3">The sequence shown here is derived from an EMBL/GenBank/DDBJ whole genome shotgun (WGS) entry which is preliminary data.</text>
</comment>
<evidence type="ECO:0000313" key="3">
    <source>
        <dbReference type="EMBL" id="GAA1861108.1"/>
    </source>
</evidence>
<name>A0ABN2NDA5_9MICO</name>
<sequence>MKIEHARRPLAVALLAVLLTALMLMAFMVRPASAETNTGATTASITSGVKITKVLYNPDGNELYAPNGEKVSIKNVSRRTKNLQGVVLSDDDGHAYRLPYYNLSAGSTVVVRSGSGERRYGVLYAGWNTAVWNNTGDVARLKASSGTLIDRCTWGSSSGTTAYC</sequence>
<feature type="chain" id="PRO_5046254489" description="LTD domain-containing protein" evidence="1">
    <location>
        <begin position="35"/>
        <end position="164"/>
    </location>
</feature>
<dbReference type="Proteomes" id="UP001501094">
    <property type="component" value="Unassembled WGS sequence"/>
</dbReference>
<dbReference type="Pfam" id="PF00932">
    <property type="entry name" value="LTD"/>
    <property type="match status" value="1"/>
</dbReference>
<dbReference type="EMBL" id="BAAANL010000003">
    <property type="protein sequence ID" value="GAA1861108.1"/>
    <property type="molecule type" value="Genomic_DNA"/>
</dbReference>
<dbReference type="InterPro" id="IPR001322">
    <property type="entry name" value="Lamin_tail_dom"/>
</dbReference>
<feature type="signal peptide" evidence="1">
    <location>
        <begin position="1"/>
        <end position="34"/>
    </location>
</feature>
<evidence type="ECO:0000313" key="4">
    <source>
        <dbReference type="Proteomes" id="UP001501094"/>
    </source>
</evidence>